<dbReference type="InterPro" id="IPR011990">
    <property type="entry name" value="TPR-like_helical_dom_sf"/>
</dbReference>
<protein>
    <recommendedName>
        <fullName evidence="4">Tetratricopeptide repeat protein</fullName>
    </recommendedName>
</protein>
<accession>A0A916ZMT4</accession>
<dbReference type="Proteomes" id="UP000599688">
    <property type="component" value="Unassembled WGS sequence"/>
</dbReference>
<organism evidence="2 3">
    <name type="scientific">Psychroflexus salis</name>
    <dbReference type="NCBI Taxonomy" id="1526574"/>
    <lineage>
        <taxon>Bacteria</taxon>
        <taxon>Pseudomonadati</taxon>
        <taxon>Bacteroidota</taxon>
        <taxon>Flavobacteriia</taxon>
        <taxon>Flavobacteriales</taxon>
        <taxon>Flavobacteriaceae</taxon>
        <taxon>Psychroflexus</taxon>
    </lineage>
</organism>
<proteinExistence type="predicted"/>
<evidence type="ECO:0000256" key="1">
    <source>
        <dbReference type="SAM" id="Coils"/>
    </source>
</evidence>
<sequence>MKNIYFAFCVLFSTVVFSQNHWKQYNNKPLKKVTYYNTEQSLDTTNAPKTELYYYPNGFIEKSIYVNPNFQQKRFYFYKNDTLQKVVTQFVEQGEVSSYDVEQVLQNHQKIYLKSAKVFSQYNFYTNETSGEVVRLENAYNKDDYMIQSTKQNESYNDRNYFEISKNTYHKGDIQNSSFKIFSVDQITNDTVVEYHMESEYNVLDKNKIGPTAFRIINQQDTVYQKIVYSLYKKNEVKNPDINYTSLQDILPVNLEELSYVDLSEQGFNLLLSQFEEVDFNKALPAQNKSNTIEDWEQVFAIYIEKSLDRLDFVFALAAIEALLSVEVNQFSFQTLFALHSVAFGINSDQENWREAKKHVQQLIQLQQEAENKFGAEMLRAELAKIEVKLNNKEEAQSLLNQLLNYQEQLKEKTIKLKGIVNLSYEEVEYQVNYNNFTFRIADLYALMGETEQAKKIAQDNLKDLNFIEEAGYPEDFFYKAIDQNQALLNDLNK</sequence>
<comment type="caution">
    <text evidence="2">The sequence shown here is derived from an EMBL/GenBank/DDBJ whole genome shotgun (WGS) entry which is preliminary data.</text>
</comment>
<feature type="coiled-coil region" evidence="1">
    <location>
        <begin position="376"/>
        <end position="416"/>
    </location>
</feature>
<keyword evidence="3" id="KW-1185">Reference proteome</keyword>
<dbReference type="SUPFAM" id="SSF48452">
    <property type="entry name" value="TPR-like"/>
    <property type="match status" value="1"/>
</dbReference>
<evidence type="ECO:0000313" key="2">
    <source>
        <dbReference type="EMBL" id="GGE05307.1"/>
    </source>
</evidence>
<dbReference type="AlphaFoldDB" id="A0A916ZMT4"/>
<evidence type="ECO:0008006" key="4">
    <source>
        <dbReference type="Google" id="ProtNLM"/>
    </source>
</evidence>
<dbReference type="RefSeq" id="WP_188405065.1">
    <property type="nucleotide sequence ID" value="NZ_BMGL01000002.1"/>
</dbReference>
<gene>
    <name evidence="2" type="ORF">GCM10010831_03730</name>
</gene>
<evidence type="ECO:0000313" key="3">
    <source>
        <dbReference type="Proteomes" id="UP000599688"/>
    </source>
</evidence>
<dbReference type="Gene3D" id="1.25.40.10">
    <property type="entry name" value="Tetratricopeptide repeat domain"/>
    <property type="match status" value="1"/>
</dbReference>
<reference evidence="2 3" key="1">
    <citation type="journal article" date="2014" name="Int. J. Syst. Evol. Microbiol.">
        <title>Complete genome sequence of Corynebacterium casei LMG S-19264T (=DSM 44701T), isolated from a smear-ripened cheese.</title>
        <authorList>
            <consortium name="US DOE Joint Genome Institute (JGI-PGF)"/>
            <person name="Walter F."/>
            <person name="Albersmeier A."/>
            <person name="Kalinowski J."/>
            <person name="Ruckert C."/>
        </authorList>
    </citation>
    <scope>NUCLEOTIDE SEQUENCE [LARGE SCALE GENOMIC DNA]</scope>
    <source>
        <strain evidence="2 3">CGMCC 1.12925</strain>
    </source>
</reference>
<name>A0A916ZMT4_9FLAO</name>
<dbReference type="EMBL" id="BMGL01000002">
    <property type="protein sequence ID" value="GGE05307.1"/>
    <property type="molecule type" value="Genomic_DNA"/>
</dbReference>
<keyword evidence="1" id="KW-0175">Coiled coil</keyword>